<organism evidence="3 4">
    <name type="scientific">Ilyodon furcidens</name>
    <name type="common">goldbreast splitfin</name>
    <dbReference type="NCBI Taxonomy" id="33524"/>
    <lineage>
        <taxon>Eukaryota</taxon>
        <taxon>Metazoa</taxon>
        <taxon>Chordata</taxon>
        <taxon>Craniata</taxon>
        <taxon>Vertebrata</taxon>
        <taxon>Euteleostomi</taxon>
        <taxon>Actinopterygii</taxon>
        <taxon>Neopterygii</taxon>
        <taxon>Teleostei</taxon>
        <taxon>Neoteleostei</taxon>
        <taxon>Acanthomorphata</taxon>
        <taxon>Ovalentaria</taxon>
        <taxon>Atherinomorphae</taxon>
        <taxon>Cyprinodontiformes</taxon>
        <taxon>Goodeidae</taxon>
        <taxon>Ilyodon</taxon>
    </lineage>
</organism>
<name>A0ABV0TUU9_9TELE</name>
<dbReference type="Gene3D" id="3.40.525.10">
    <property type="entry name" value="CRAL-TRIO lipid binding domain"/>
    <property type="match status" value="1"/>
</dbReference>
<proteinExistence type="predicted"/>
<dbReference type="PROSITE" id="PS50191">
    <property type="entry name" value="CRAL_TRIO"/>
    <property type="match status" value="1"/>
</dbReference>
<dbReference type="InterPro" id="IPR001251">
    <property type="entry name" value="CRAL-TRIO_dom"/>
</dbReference>
<dbReference type="PANTHER" id="PTHR45808:SF4">
    <property type="entry name" value="RHO GTPASE-ACTIVATING PROTEIN 8"/>
    <property type="match status" value="1"/>
</dbReference>
<evidence type="ECO:0000259" key="2">
    <source>
        <dbReference type="PROSITE" id="PS50191"/>
    </source>
</evidence>
<feature type="domain" description="CRAL-TRIO" evidence="2">
    <location>
        <begin position="97"/>
        <end position="212"/>
    </location>
</feature>
<evidence type="ECO:0000313" key="3">
    <source>
        <dbReference type="EMBL" id="MEQ2235663.1"/>
    </source>
</evidence>
<dbReference type="SUPFAM" id="SSF52087">
    <property type="entry name" value="CRAL/TRIO domain"/>
    <property type="match status" value="1"/>
</dbReference>
<gene>
    <name evidence="3" type="ORF">ILYODFUR_004627</name>
</gene>
<dbReference type="Pfam" id="PF13716">
    <property type="entry name" value="CRAL_TRIO_2"/>
    <property type="match status" value="1"/>
</dbReference>
<evidence type="ECO:0000313" key="4">
    <source>
        <dbReference type="Proteomes" id="UP001482620"/>
    </source>
</evidence>
<keyword evidence="4" id="KW-1185">Reference proteome</keyword>
<comment type="caution">
    <text evidence="3">The sequence shown here is derived from an EMBL/GenBank/DDBJ whole genome shotgun (WGS) entry which is preliminary data.</text>
</comment>
<protein>
    <recommendedName>
        <fullName evidence="2">CRAL-TRIO domain-containing protein</fullName>
    </recommendedName>
</protein>
<feature type="region of interest" description="Disordered" evidence="1">
    <location>
        <begin position="69"/>
        <end position="94"/>
    </location>
</feature>
<feature type="non-terminal residue" evidence="3">
    <location>
        <position position="212"/>
    </location>
</feature>
<evidence type="ECO:0000256" key="1">
    <source>
        <dbReference type="SAM" id="MobiDB-lite"/>
    </source>
</evidence>
<dbReference type="Proteomes" id="UP001482620">
    <property type="component" value="Unassembled WGS sequence"/>
</dbReference>
<dbReference type="InterPro" id="IPR036865">
    <property type="entry name" value="CRAL-TRIO_dom_sf"/>
</dbReference>
<accession>A0ABV0TUU9</accession>
<dbReference type="EMBL" id="JAHRIQ010046598">
    <property type="protein sequence ID" value="MEQ2235663.1"/>
    <property type="molecule type" value="Genomic_DNA"/>
</dbReference>
<dbReference type="CDD" id="cd00170">
    <property type="entry name" value="SEC14"/>
    <property type="match status" value="1"/>
</dbReference>
<sequence length="212" mass="24666">MSGFYNLTVRMNQSAAVSLEEVLDRLHTCSGFFVFLGVSFLSGDLGGIQTHAVMTNTSDLEKLAEIELQREEEEDEEEQKRVPDGPSSTFNPDPSHPYYDVARHGIIQVSGDDNYGRKLIVFSSCCLPPSHQLNHRRLLEYLKFTLDQYVEMDYILVYFHYGLRSSNKPSLKWLREAYSEFDRKYKKNLKTLYVVHPTNFIRIIWNLFKPLI</sequence>
<dbReference type="PANTHER" id="PTHR45808">
    <property type="entry name" value="RHO GTPASE-ACTIVATING PROTEIN 68F"/>
    <property type="match status" value="1"/>
</dbReference>
<reference evidence="3 4" key="1">
    <citation type="submission" date="2021-06" db="EMBL/GenBank/DDBJ databases">
        <authorList>
            <person name="Palmer J.M."/>
        </authorList>
    </citation>
    <scope>NUCLEOTIDE SEQUENCE [LARGE SCALE GENOMIC DNA]</scope>
    <source>
        <strain evidence="4">if_2019</strain>
        <tissue evidence="3">Muscle</tissue>
    </source>
</reference>